<evidence type="ECO:0000256" key="1">
    <source>
        <dbReference type="ARBA" id="ARBA00022723"/>
    </source>
</evidence>
<dbReference type="InterPro" id="IPR035979">
    <property type="entry name" value="RBD_domain_sf"/>
</dbReference>
<evidence type="ECO:0000313" key="9">
    <source>
        <dbReference type="Proteomes" id="UP001461498"/>
    </source>
</evidence>
<keyword evidence="4 5" id="KW-0862">Zinc</keyword>
<dbReference type="PRINTS" id="PR01848">
    <property type="entry name" value="U2AUXFACTOR"/>
</dbReference>
<accession>A0AAW1DHC1</accession>
<dbReference type="EMBL" id="JAPXFL010000003">
    <property type="protein sequence ID" value="KAK9509450.1"/>
    <property type="molecule type" value="Genomic_DNA"/>
</dbReference>
<keyword evidence="3 5" id="KW-0863">Zinc-finger</keyword>
<evidence type="ECO:0000256" key="3">
    <source>
        <dbReference type="ARBA" id="ARBA00022771"/>
    </source>
</evidence>
<dbReference type="InterPro" id="IPR009145">
    <property type="entry name" value="U2AF_small"/>
</dbReference>
<organism evidence="8 9">
    <name type="scientific">Rhynocoris fuscipes</name>
    <dbReference type="NCBI Taxonomy" id="488301"/>
    <lineage>
        <taxon>Eukaryota</taxon>
        <taxon>Metazoa</taxon>
        <taxon>Ecdysozoa</taxon>
        <taxon>Arthropoda</taxon>
        <taxon>Hexapoda</taxon>
        <taxon>Insecta</taxon>
        <taxon>Pterygota</taxon>
        <taxon>Neoptera</taxon>
        <taxon>Paraneoptera</taxon>
        <taxon>Hemiptera</taxon>
        <taxon>Heteroptera</taxon>
        <taxon>Panheteroptera</taxon>
        <taxon>Cimicomorpha</taxon>
        <taxon>Reduviidae</taxon>
        <taxon>Harpactorinae</taxon>
        <taxon>Harpactorini</taxon>
        <taxon>Rhynocoris</taxon>
    </lineage>
</organism>
<dbReference type="GO" id="GO:0003723">
    <property type="term" value="F:RNA binding"/>
    <property type="evidence" value="ECO:0007669"/>
    <property type="project" value="InterPro"/>
</dbReference>
<reference evidence="8 9" key="1">
    <citation type="submission" date="2022-12" db="EMBL/GenBank/DDBJ databases">
        <title>Chromosome-level genome assembly of true bugs.</title>
        <authorList>
            <person name="Ma L."/>
            <person name="Li H."/>
        </authorList>
    </citation>
    <scope>NUCLEOTIDE SEQUENCE [LARGE SCALE GENOMIC DNA]</scope>
    <source>
        <strain evidence="8">Lab_2022b</strain>
    </source>
</reference>
<dbReference type="GO" id="GO:0089701">
    <property type="term" value="C:U2AF complex"/>
    <property type="evidence" value="ECO:0007669"/>
    <property type="project" value="InterPro"/>
</dbReference>
<keyword evidence="1 5" id="KW-0479">Metal-binding</keyword>
<comment type="caution">
    <text evidence="8">The sequence shown here is derived from an EMBL/GenBank/DDBJ whole genome shotgun (WGS) entry which is preliminary data.</text>
</comment>
<dbReference type="Proteomes" id="UP001461498">
    <property type="component" value="Unassembled WGS sequence"/>
</dbReference>
<feature type="compositionally biased region" description="Basic residues" evidence="6">
    <location>
        <begin position="162"/>
        <end position="198"/>
    </location>
</feature>
<name>A0AAW1DHC1_9HEMI</name>
<dbReference type="GO" id="GO:0008270">
    <property type="term" value="F:zinc ion binding"/>
    <property type="evidence" value="ECO:0007669"/>
    <property type="project" value="UniProtKB-KW"/>
</dbReference>
<feature type="region of interest" description="Disordered" evidence="6">
    <location>
        <begin position="161"/>
        <end position="218"/>
    </location>
</feature>
<dbReference type="Pfam" id="PF00642">
    <property type="entry name" value="zf-CCCH"/>
    <property type="match status" value="1"/>
</dbReference>
<feature type="zinc finger region" description="C3H1-type" evidence="5">
    <location>
        <begin position="12"/>
        <end position="40"/>
    </location>
</feature>
<sequence>MIENRVIVFNGDLQKNNCEFYMKMGACRHGTNCTKVHVKPLTSRTVVLKHLYLNPKFVYDVTTETYFYSKHLTEQEIQEHFDNIFEDIFVECVDQFNDEKVAEKAVKSLNNRWFGGRPVYAELSPVIRFHFAYCRGLTSQKCPKDNMCNFWHAKKISDRLHRERSRSKSRLSRRYRSRSRSMSKYSRRRSKSKSRRNYKRSDSFSSSSSRTSSRSKSK</sequence>
<dbReference type="PANTHER" id="PTHR12620">
    <property type="entry name" value="U2 SNRNP AUXILIARY FACTOR, SMALL SUBUNIT"/>
    <property type="match status" value="1"/>
</dbReference>
<proteinExistence type="predicted"/>
<evidence type="ECO:0000259" key="7">
    <source>
        <dbReference type="PROSITE" id="PS50103"/>
    </source>
</evidence>
<dbReference type="Gene3D" id="3.30.70.330">
    <property type="match status" value="1"/>
</dbReference>
<dbReference type="AlphaFoldDB" id="A0AAW1DHC1"/>
<evidence type="ECO:0000256" key="6">
    <source>
        <dbReference type="SAM" id="MobiDB-lite"/>
    </source>
</evidence>
<dbReference type="PROSITE" id="PS50103">
    <property type="entry name" value="ZF_C3H1"/>
    <property type="match status" value="1"/>
</dbReference>
<evidence type="ECO:0000256" key="5">
    <source>
        <dbReference type="PROSITE-ProRule" id="PRU00723"/>
    </source>
</evidence>
<keyword evidence="9" id="KW-1185">Reference proteome</keyword>
<dbReference type="InterPro" id="IPR012677">
    <property type="entry name" value="Nucleotide-bd_a/b_plait_sf"/>
</dbReference>
<evidence type="ECO:0000256" key="4">
    <source>
        <dbReference type="ARBA" id="ARBA00022833"/>
    </source>
</evidence>
<feature type="compositionally biased region" description="Low complexity" evidence="6">
    <location>
        <begin position="203"/>
        <end position="212"/>
    </location>
</feature>
<protein>
    <recommendedName>
        <fullName evidence="7">C3H1-type domain-containing protein</fullName>
    </recommendedName>
</protein>
<dbReference type="GO" id="GO:0000398">
    <property type="term" value="P:mRNA splicing, via spliceosome"/>
    <property type="evidence" value="ECO:0007669"/>
    <property type="project" value="InterPro"/>
</dbReference>
<evidence type="ECO:0000256" key="2">
    <source>
        <dbReference type="ARBA" id="ARBA00022737"/>
    </source>
</evidence>
<dbReference type="SUPFAM" id="SSF54928">
    <property type="entry name" value="RNA-binding domain, RBD"/>
    <property type="match status" value="1"/>
</dbReference>
<feature type="domain" description="C3H1-type" evidence="7">
    <location>
        <begin position="12"/>
        <end position="40"/>
    </location>
</feature>
<evidence type="ECO:0000313" key="8">
    <source>
        <dbReference type="EMBL" id="KAK9509450.1"/>
    </source>
</evidence>
<gene>
    <name evidence="8" type="ORF">O3M35_006764</name>
</gene>
<keyword evidence="2" id="KW-0677">Repeat</keyword>
<dbReference type="InterPro" id="IPR000571">
    <property type="entry name" value="Znf_CCCH"/>
</dbReference>